<organism evidence="15">
    <name type="scientific">Alexandrium catenella</name>
    <name type="common">Red tide dinoflagellate</name>
    <name type="synonym">Gonyaulax catenella</name>
    <dbReference type="NCBI Taxonomy" id="2925"/>
    <lineage>
        <taxon>Eukaryota</taxon>
        <taxon>Sar</taxon>
        <taxon>Alveolata</taxon>
        <taxon>Dinophyceae</taxon>
        <taxon>Gonyaulacales</taxon>
        <taxon>Pyrocystaceae</taxon>
        <taxon>Alexandrium</taxon>
    </lineage>
</organism>
<evidence type="ECO:0000256" key="9">
    <source>
        <dbReference type="ARBA" id="ARBA00022840"/>
    </source>
</evidence>
<evidence type="ECO:0000313" key="15">
    <source>
        <dbReference type="EMBL" id="CAD9184237.1"/>
    </source>
</evidence>
<dbReference type="InterPro" id="IPR005147">
    <property type="entry name" value="tRNA_synthase_B5-dom"/>
</dbReference>
<comment type="similarity">
    <text evidence="3">Belongs to the phenylalanyl-tRNA synthetase beta subunit family. Type 2 subfamily.</text>
</comment>
<accession>A0A7S1S4A0</accession>
<name>A0A7S1S4A0_ALECA</name>
<dbReference type="EMBL" id="HBGE01102355">
    <property type="protein sequence ID" value="CAD9184237.1"/>
    <property type="molecule type" value="Transcribed_RNA"/>
</dbReference>
<dbReference type="GO" id="GO:0009328">
    <property type="term" value="C:phenylalanine-tRNA ligase complex"/>
    <property type="evidence" value="ECO:0007669"/>
    <property type="project" value="TreeGrafter"/>
</dbReference>
<keyword evidence="12" id="KW-0030">Aminoacyl-tRNA synthetase</keyword>
<comment type="subcellular location">
    <subcellularLocation>
        <location evidence="2">Cytoplasm</location>
    </subcellularLocation>
</comment>
<dbReference type="GO" id="GO:0005524">
    <property type="term" value="F:ATP binding"/>
    <property type="evidence" value="ECO:0007669"/>
    <property type="project" value="UniProtKB-KW"/>
</dbReference>
<dbReference type="GO" id="GO:0004826">
    <property type="term" value="F:phenylalanine-tRNA ligase activity"/>
    <property type="evidence" value="ECO:0007669"/>
    <property type="project" value="UniProtKB-EC"/>
</dbReference>
<dbReference type="Pfam" id="PF18262">
    <property type="entry name" value="PhetRS_B1"/>
    <property type="match status" value="1"/>
</dbReference>
<evidence type="ECO:0000256" key="4">
    <source>
        <dbReference type="ARBA" id="ARBA00012814"/>
    </source>
</evidence>
<keyword evidence="9" id="KW-0067">ATP-binding</keyword>
<evidence type="ECO:0000256" key="7">
    <source>
        <dbReference type="ARBA" id="ARBA00022723"/>
    </source>
</evidence>
<dbReference type="InterPro" id="IPR009061">
    <property type="entry name" value="DNA-bd_dom_put_sf"/>
</dbReference>
<dbReference type="PANTHER" id="PTHR10947:SF0">
    <property type="entry name" value="PHENYLALANINE--TRNA LIGASE BETA SUBUNIT"/>
    <property type="match status" value="1"/>
</dbReference>
<dbReference type="InterPro" id="IPR040659">
    <property type="entry name" value="PhetRS_B1"/>
</dbReference>
<dbReference type="Gene3D" id="3.30.930.10">
    <property type="entry name" value="Bira Bifunctional Protein, Domain 2"/>
    <property type="match status" value="1"/>
</dbReference>
<evidence type="ECO:0000256" key="6">
    <source>
        <dbReference type="ARBA" id="ARBA00022598"/>
    </source>
</evidence>
<protein>
    <recommendedName>
        <fullName evidence="4">phenylalanine--tRNA ligase</fullName>
        <ecNumber evidence="4">6.1.1.20</ecNumber>
    </recommendedName>
    <alternativeName>
        <fullName evidence="13">Phenylalanyl-tRNA synthetase beta subunit</fullName>
    </alternativeName>
</protein>
<dbReference type="InterPro" id="IPR045060">
    <property type="entry name" value="Phe-tRNA-ligase_IIc_bsu"/>
</dbReference>
<evidence type="ECO:0000256" key="8">
    <source>
        <dbReference type="ARBA" id="ARBA00022741"/>
    </source>
</evidence>
<evidence type="ECO:0000256" key="11">
    <source>
        <dbReference type="ARBA" id="ARBA00022917"/>
    </source>
</evidence>
<dbReference type="CDD" id="cd00769">
    <property type="entry name" value="PheRS_beta_core"/>
    <property type="match status" value="1"/>
</dbReference>
<gene>
    <name evidence="15" type="ORF">ACAT0790_LOCUS61009</name>
</gene>
<evidence type="ECO:0000256" key="12">
    <source>
        <dbReference type="ARBA" id="ARBA00023146"/>
    </source>
</evidence>
<dbReference type="InterPro" id="IPR020825">
    <property type="entry name" value="Phe-tRNA_synthase-like_B3/B4"/>
</dbReference>
<dbReference type="GO" id="GO:0003723">
    <property type="term" value="F:RNA binding"/>
    <property type="evidence" value="ECO:0007669"/>
    <property type="project" value="InterPro"/>
</dbReference>
<evidence type="ECO:0000256" key="3">
    <source>
        <dbReference type="ARBA" id="ARBA00007438"/>
    </source>
</evidence>
<keyword evidence="6" id="KW-0436">Ligase</keyword>
<dbReference type="PROSITE" id="PS51483">
    <property type="entry name" value="B5"/>
    <property type="match status" value="1"/>
</dbReference>
<evidence type="ECO:0000256" key="10">
    <source>
        <dbReference type="ARBA" id="ARBA00022842"/>
    </source>
</evidence>
<dbReference type="InterPro" id="IPR004531">
    <property type="entry name" value="Phe-tRNA-synth_IIc_bsu_arc_euk"/>
</dbReference>
<evidence type="ECO:0000256" key="5">
    <source>
        <dbReference type="ARBA" id="ARBA00022490"/>
    </source>
</evidence>
<feature type="domain" description="B5" evidence="14">
    <location>
        <begin position="312"/>
        <end position="391"/>
    </location>
</feature>
<dbReference type="NCBIfam" id="TIGR00471">
    <property type="entry name" value="pheT_arch"/>
    <property type="match status" value="1"/>
</dbReference>
<keyword evidence="7" id="KW-0479">Metal-binding</keyword>
<dbReference type="FunFam" id="3.50.40.10:FF:000002">
    <property type="entry name" value="phenylalanine--tRNA ligase beta subunit"/>
    <property type="match status" value="1"/>
</dbReference>
<dbReference type="GO" id="GO:0000287">
    <property type="term" value="F:magnesium ion binding"/>
    <property type="evidence" value="ECO:0007669"/>
    <property type="project" value="InterPro"/>
</dbReference>
<dbReference type="SMART" id="SM00874">
    <property type="entry name" value="B5"/>
    <property type="match status" value="1"/>
</dbReference>
<dbReference type="InterPro" id="IPR045864">
    <property type="entry name" value="aa-tRNA-synth_II/BPL/LPL"/>
</dbReference>
<dbReference type="Pfam" id="PF03484">
    <property type="entry name" value="B5"/>
    <property type="match status" value="1"/>
</dbReference>
<dbReference type="SMART" id="SM00873">
    <property type="entry name" value="B3_4"/>
    <property type="match status" value="1"/>
</dbReference>
<dbReference type="SUPFAM" id="SSF46955">
    <property type="entry name" value="Putative DNA-binding domain"/>
    <property type="match status" value="2"/>
</dbReference>
<dbReference type="AlphaFoldDB" id="A0A7S1S4A0"/>
<sequence length="628" mass="70532">MPTVGIYQDTLEEAIGKVTEESFGDLCFEFGLELDDVTSDFDIVSKERGEAAAEGLSKRVIFKIDVPANRYDLLCLEGLVRALKIFKGNVELPSYVLSQPTPAPQMRMTVHASTAQIRPFVVCAVLRGVSFDQERYQSFIDLQDKLHQNICRRRTLVAIGTHDLSTLKPPFTYEALPPKDIVFRPLNQEEDMDANRMMEVLSTHQQLKAYLPIIRDSPVYPVIFDSNRVVLSLPPIINGEHSKIRLETRDVFIEATATDHTKANTVLNTICAMYSEYCTKPFTVEPVEVVYADDYPGNTFTKPGDKILYPKLEPRMMDASISRMKNALSLPQLTEADVCKLLGKMSVPCKVDKKNKDVLKVEVPITRSDIMHECDLVEDIAIAFGYNNLHLEVPMTFAGAAEQPVNHLSDLLRQEMASAGFVECLNWGLLSRKENYGMMKHEEKPEELWRSVANPHEYLASAVAVSVKDPKTKDFEILRTSILPGILKTLASNKSQPPPIRLFEVGDVVVQEPTREVGCRNVRRLGAVHAAMKSQFSILHGALDQLLYSLNFEPEHEHTPESKRRTFKLVPSEDPAFFQGMQAQIMVDGIAIGIIGELHPEVLGSMGFEVNIPASAFEINLEPFLEWL</sequence>
<keyword evidence="8" id="KW-0547">Nucleotide-binding</keyword>
<dbReference type="EC" id="6.1.1.20" evidence="4"/>
<dbReference type="PANTHER" id="PTHR10947">
    <property type="entry name" value="PHENYLALANYL-TRNA SYNTHETASE BETA CHAIN AND LEUCINE-RICH REPEAT-CONTAINING PROTEIN 47"/>
    <property type="match status" value="1"/>
</dbReference>
<dbReference type="InterPro" id="IPR041616">
    <property type="entry name" value="PheRS_beta_core"/>
</dbReference>
<dbReference type="Pfam" id="PF17759">
    <property type="entry name" value="tRNA_synthFbeta"/>
    <property type="match status" value="1"/>
</dbReference>
<evidence type="ECO:0000256" key="13">
    <source>
        <dbReference type="ARBA" id="ARBA00033189"/>
    </source>
</evidence>
<evidence type="ECO:0000259" key="14">
    <source>
        <dbReference type="PROSITE" id="PS51483"/>
    </source>
</evidence>
<reference evidence="15" key="1">
    <citation type="submission" date="2021-01" db="EMBL/GenBank/DDBJ databases">
        <authorList>
            <person name="Corre E."/>
            <person name="Pelletier E."/>
            <person name="Niang G."/>
            <person name="Scheremetjew M."/>
            <person name="Finn R."/>
            <person name="Kale V."/>
            <person name="Holt S."/>
            <person name="Cochrane G."/>
            <person name="Meng A."/>
            <person name="Brown T."/>
            <person name="Cohen L."/>
        </authorList>
    </citation>
    <scope>NUCLEOTIDE SEQUENCE</scope>
    <source>
        <strain evidence="15">OF101</strain>
    </source>
</reference>
<dbReference type="Pfam" id="PF03483">
    <property type="entry name" value="B3_4"/>
    <property type="match status" value="1"/>
</dbReference>
<evidence type="ECO:0000256" key="1">
    <source>
        <dbReference type="ARBA" id="ARBA00001946"/>
    </source>
</evidence>
<comment type="cofactor">
    <cofactor evidence="1">
        <name>Mg(2+)</name>
        <dbReference type="ChEBI" id="CHEBI:18420"/>
    </cofactor>
</comment>
<keyword evidence="11" id="KW-0648">Protein biosynthesis</keyword>
<proteinExistence type="inferred from homology"/>
<keyword evidence="10" id="KW-0460">Magnesium</keyword>
<dbReference type="Gene3D" id="3.50.40.10">
    <property type="entry name" value="Phenylalanyl-trna Synthetase, Chain B, domain 3"/>
    <property type="match status" value="1"/>
</dbReference>
<dbReference type="GO" id="GO:0006432">
    <property type="term" value="P:phenylalanyl-tRNA aminoacylation"/>
    <property type="evidence" value="ECO:0007669"/>
    <property type="project" value="InterPro"/>
</dbReference>
<dbReference type="InterPro" id="IPR005146">
    <property type="entry name" value="B3/B4_tRNA-bd"/>
</dbReference>
<evidence type="ECO:0000256" key="2">
    <source>
        <dbReference type="ARBA" id="ARBA00004496"/>
    </source>
</evidence>
<dbReference type="SUPFAM" id="SSF55681">
    <property type="entry name" value="Class II aaRS and biotin synthetases"/>
    <property type="match status" value="1"/>
</dbReference>
<dbReference type="Gene3D" id="3.30.56.10">
    <property type="match status" value="2"/>
</dbReference>
<keyword evidence="5" id="KW-0963">Cytoplasm</keyword>